<dbReference type="HOGENOM" id="CLU_1578998_0_0_1"/>
<feature type="region of interest" description="Disordered" evidence="1">
    <location>
        <begin position="22"/>
        <end position="47"/>
    </location>
</feature>
<dbReference type="Proteomes" id="UP000016923">
    <property type="component" value="Unassembled WGS sequence"/>
</dbReference>
<reference evidence="2 3" key="1">
    <citation type="journal article" date="2013" name="BMC Genomics">
        <title>The genome and transcriptome of the pine saprophyte Ophiostoma piceae, and a comparison with the bark beetle-associated pine pathogen Grosmannia clavigera.</title>
        <authorList>
            <person name="Haridas S."/>
            <person name="Wang Y."/>
            <person name="Lim L."/>
            <person name="Massoumi Alamouti S."/>
            <person name="Jackman S."/>
            <person name="Docking R."/>
            <person name="Robertson G."/>
            <person name="Birol I."/>
            <person name="Bohlmann J."/>
            <person name="Breuil C."/>
        </authorList>
    </citation>
    <scope>NUCLEOTIDE SEQUENCE [LARGE SCALE GENOMIC DNA]</scope>
    <source>
        <strain evidence="2 3">UAMH 11346</strain>
    </source>
</reference>
<dbReference type="OrthoDB" id="4161332at2759"/>
<evidence type="ECO:0000313" key="2">
    <source>
        <dbReference type="EMBL" id="EPE09319.1"/>
    </source>
</evidence>
<protein>
    <submittedName>
        <fullName evidence="2">Uncharacterized protein</fullName>
    </submittedName>
</protein>
<keyword evidence="3" id="KW-1185">Reference proteome</keyword>
<accession>S3C715</accession>
<dbReference type="VEuPathDB" id="FungiDB:F503_07095"/>
<evidence type="ECO:0000256" key="1">
    <source>
        <dbReference type="SAM" id="MobiDB-lite"/>
    </source>
</evidence>
<dbReference type="EMBL" id="KE148147">
    <property type="protein sequence ID" value="EPE09319.1"/>
    <property type="molecule type" value="Genomic_DNA"/>
</dbReference>
<proteinExistence type="predicted"/>
<dbReference type="AlphaFoldDB" id="S3C715"/>
<name>S3C715_OPHP1</name>
<evidence type="ECO:0000313" key="3">
    <source>
        <dbReference type="Proteomes" id="UP000016923"/>
    </source>
</evidence>
<organism evidence="2 3">
    <name type="scientific">Ophiostoma piceae (strain UAMH 11346)</name>
    <name type="common">Sap stain fungus</name>
    <dbReference type="NCBI Taxonomy" id="1262450"/>
    <lineage>
        <taxon>Eukaryota</taxon>
        <taxon>Fungi</taxon>
        <taxon>Dikarya</taxon>
        <taxon>Ascomycota</taxon>
        <taxon>Pezizomycotina</taxon>
        <taxon>Sordariomycetes</taxon>
        <taxon>Sordariomycetidae</taxon>
        <taxon>Ophiostomatales</taxon>
        <taxon>Ophiostomataceae</taxon>
        <taxon>Ophiostoma</taxon>
    </lineage>
</organism>
<sequence length="169" mass="18605">MYTVVSFTNAQLTERMLQMEQRMEQMEGRRSAGAADLSEHNGDSQVAPATKSLVTTTCTDAHVKQKAEPDLETDHPLYKLAVDDDGNVVLMSVYVSATALADGLDMNLQRAQGEFFERLAKEYLAKEMEGPSKTTTAQGLLLLSERALALGNNQQSMELRRHALSLADL</sequence>
<gene>
    <name evidence="2" type="ORF">F503_07095</name>
</gene>